<organism evidence="2 3">
    <name type="scientific">Micromonospora lupini str. Lupac 08</name>
    <dbReference type="NCBI Taxonomy" id="1150864"/>
    <lineage>
        <taxon>Bacteria</taxon>
        <taxon>Bacillati</taxon>
        <taxon>Actinomycetota</taxon>
        <taxon>Actinomycetes</taxon>
        <taxon>Micromonosporales</taxon>
        <taxon>Micromonosporaceae</taxon>
        <taxon>Micromonospora</taxon>
    </lineage>
</organism>
<evidence type="ECO:0008006" key="4">
    <source>
        <dbReference type="Google" id="ProtNLM"/>
    </source>
</evidence>
<evidence type="ECO:0000313" key="2">
    <source>
        <dbReference type="EMBL" id="CCH18680.1"/>
    </source>
</evidence>
<gene>
    <name evidence="2" type="ORF">MILUP08_43591</name>
</gene>
<protein>
    <recommendedName>
        <fullName evidence="4">Thiopeptide-type bacteriocin biosynthesis domain-containing protein</fullName>
    </recommendedName>
</protein>
<feature type="region of interest" description="Disordered" evidence="1">
    <location>
        <begin position="232"/>
        <end position="262"/>
    </location>
</feature>
<dbReference type="EMBL" id="CAIE01000027">
    <property type="protein sequence ID" value="CCH18680.1"/>
    <property type="molecule type" value="Genomic_DNA"/>
</dbReference>
<evidence type="ECO:0000313" key="3">
    <source>
        <dbReference type="Proteomes" id="UP000003448"/>
    </source>
</evidence>
<evidence type="ECO:0000256" key="1">
    <source>
        <dbReference type="SAM" id="MobiDB-lite"/>
    </source>
</evidence>
<sequence length="262" mass="28634">MTVHYRSYLDNSSDAEVMPSESERWHAFQCLLPPRPAVADAFLTRGISPLLHGLQTTGELSAWSFTRQSPREVCLHLLGSAPRLLAARLAGLCAAVGAEGPVHVPHLAAPPARDPRLVDVAVDLIGMTPGRQARLGAAVDLAMVAAMRSCPALRGDSELVTSEAALPSVRWQRIATALKTERHPLTCWSHLLEAFRRAPGYESAMTFDLVHLLHNQLGLSTRDEQRVHAGLIRSLSRRRAGARRSPRSHLSVPHPGPVRPKR</sequence>
<name>I0L4D3_9ACTN</name>
<reference evidence="3" key="1">
    <citation type="journal article" date="2012" name="J. Bacteriol.">
        <title>Genome Sequence of Micromonospora lupini Lupac 08, Isolated from Root Nodules of Lupinus angustifolius.</title>
        <authorList>
            <person name="Alonso-Vega P."/>
            <person name="Normand P."/>
            <person name="Bacigalupe R."/>
            <person name="Pujic P."/>
            <person name="Lajus A."/>
            <person name="Vallenet D."/>
            <person name="Carro L."/>
            <person name="Coll P."/>
            <person name="Trujillo M.E."/>
        </authorList>
    </citation>
    <scope>NUCLEOTIDE SEQUENCE [LARGE SCALE GENOMIC DNA]</scope>
    <source>
        <strain evidence="3">Lupac 08</strain>
    </source>
</reference>
<keyword evidence="3" id="KW-1185">Reference proteome</keyword>
<accession>I0L4D3</accession>
<comment type="caution">
    <text evidence="2">The sequence shown here is derived from an EMBL/GenBank/DDBJ whole genome shotgun (WGS) entry which is preliminary data.</text>
</comment>
<dbReference type="Proteomes" id="UP000003448">
    <property type="component" value="Unassembled WGS sequence"/>
</dbReference>
<proteinExistence type="predicted"/>
<feature type="compositionally biased region" description="Basic residues" evidence="1">
    <location>
        <begin position="235"/>
        <end position="247"/>
    </location>
</feature>
<dbReference type="AlphaFoldDB" id="I0L4D3"/>